<dbReference type="PANTHER" id="PTHR33420">
    <property type="entry name" value="FIMBRIAL SUBUNIT ELFA-RELATED"/>
    <property type="match status" value="1"/>
</dbReference>
<evidence type="ECO:0000259" key="1">
    <source>
        <dbReference type="Pfam" id="PF00419"/>
    </source>
</evidence>
<dbReference type="InterPro" id="IPR008966">
    <property type="entry name" value="Adhesion_dom_sf"/>
</dbReference>
<dbReference type="Proteomes" id="UP000674270">
    <property type="component" value="Unassembled WGS sequence"/>
</dbReference>
<dbReference type="OrthoDB" id="7018672at2"/>
<dbReference type="InterPro" id="IPR036937">
    <property type="entry name" value="Adhesion_dom_fimbrial_sf"/>
</dbReference>
<evidence type="ECO:0000313" key="4">
    <source>
        <dbReference type="Proteomes" id="UP000674270"/>
    </source>
</evidence>
<dbReference type="InterPro" id="IPR050263">
    <property type="entry name" value="Bact_Fimbrial_Adh_Pro"/>
</dbReference>
<dbReference type="Proteomes" id="UP001252207">
    <property type="component" value="Unassembled WGS sequence"/>
</dbReference>
<dbReference type="Pfam" id="PF00419">
    <property type="entry name" value="Fimbrial"/>
    <property type="match status" value="1"/>
</dbReference>
<organism evidence="2 4">
    <name type="scientific">Providencia huaxiensis</name>
    <dbReference type="NCBI Taxonomy" id="2027290"/>
    <lineage>
        <taxon>Bacteria</taxon>
        <taxon>Pseudomonadati</taxon>
        <taxon>Pseudomonadota</taxon>
        <taxon>Gammaproteobacteria</taxon>
        <taxon>Enterobacterales</taxon>
        <taxon>Morganellaceae</taxon>
        <taxon>Providencia</taxon>
    </lineage>
</organism>
<evidence type="ECO:0000313" key="5">
    <source>
        <dbReference type="Proteomes" id="UP001252207"/>
    </source>
</evidence>
<dbReference type="GeneID" id="89490129"/>
<dbReference type="GO" id="GO:0009289">
    <property type="term" value="C:pilus"/>
    <property type="evidence" value="ECO:0007669"/>
    <property type="project" value="InterPro"/>
</dbReference>
<gene>
    <name evidence="2" type="ORF">J7T18_03825</name>
    <name evidence="3" type="ORF">NLX89_10315</name>
</gene>
<dbReference type="SUPFAM" id="SSF49401">
    <property type="entry name" value="Bacterial adhesins"/>
    <property type="match status" value="1"/>
</dbReference>
<keyword evidence="5" id="KW-1185">Reference proteome</keyword>
<feature type="domain" description="Fimbrial-type adhesion" evidence="1">
    <location>
        <begin position="24"/>
        <end position="167"/>
    </location>
</feature>
<accession>A0A345LTP2</accession>
<dbReference type="AlphaFoldDB" id="A0A345LTP2"/>
<name>A0A345LTP2_9GAMM</name>
<dbReference type="GO" id="GO:0043709">
    <property type="term" value="P:cell adhesion involved in single-species biofilm formation"/>
    <property type="evidence" value="ECO:0007669"/>
    <property type="project" value="TreeGrafter"/>
</dbReference>
<dbReference type="EMBL" id="JANAVW010000001">
    <property type="protein sequence ID" value="MDT0133734.1"/>
    <property type="molecule type" value="Genomic_DNA"/>
</dbReference>
<reference evidence="3 5" key="2">
    <citation type="submission" date="2022-06" db="EMBL/GenBank/DDBJ databases">
        <title>Chromosome and plasmid sequencings of Enterobacteriales species co-exiting double carbapenemases.</title>
        <authorList>
            <person name="Fu Y."/>
        </authorList>
    </citation>
    <scope>NUCLEOTIDE SEQUENCE [LARGE SCALE GENOMIC DNA]</scope>
    <source>
        <strain evidence="3 5">21030615019</strain>
    </source>
</reference>
<comment type="caution">
    <text evidence="2">The sequence shown here is derived from an EMBL/GenBank/DDBJ whole genome shotgun (WGS) entry which is preliminary data.</text>
</comment>
<dbReference type="InterPro" id="IPR000259">
    <property type="entry name" value="Adhesion_dom_fimbrial"/>
</dbReference>
<dbReference type="RefSeq" id="WP_102138570.1">
    <property type="nucleotide sequence ID" value="NZ_CP031123.2"/>
</dbReference>
<dbReference type="KEGG" id="prq:CYG50_05270"/>
<protein>
    <submittedName>
        <fullName evidence="2">Fimbrial protein</fullName>
    </submittedName>
</protein>
<proteinExistence type="predicted"/>
<evidence type="ECO:0000313" key="2">
    <source>
        <dbReference type="EMBL" id="MBQ0267429.1"/>
    </source>
</evidence>
<dbReference type="PANTHER" id="PTHR33420:SF26">
    <property type="entry name" value="FIMBRIAL SUBUNIT"/>
    <property type="match status" value="1"/>
</dbReference>
<sequence length="167" mass="18264">MRTRHFLLPLFIIVINTASAVPVNFSGRLIEGVPCVINNNRPIDIDFGDDLVVALVPTKDGKTYIQDIDFEWECNGISSGTDVIFSFDGAPSDFDKDLLAINEQDDIALQLYQGSNSLKINSDFSYTYHSDHDTPDLKASLVKSSSSSARVHAGAFTANATLTVAYQ</sequence>
<reference evidence="2" key="1">
    <citation type="submission" date="2021-03" db="EMBL/GenBank/DDBJ databases">
        <authorList>
            <person name="Stanton E."/>
        </authorList>
    </citation>
    <scope>NUCLEOTIDE SEQUENCE</scope>
    <source>
        <strain evidence="2">2020EL-00113</strain>
    </source>
</reference>
<dbReference type="EMBL" id="JAGKLY010000001">
    <property type="protein sequence ID" value="MBQ0267429.1"/>
    <property type="molecule type" value="Genomic_DNA"/>
</dbReference>
<evidence type="ECO:0000313" key="3">
    <source>
        <dbReference type="EMBL" id="MDT0133734.1"/>
    </source>
</evidence>
<dbReference type="Gene3D" id="2.60.40.1090">
    <property type="entry name" value="Fimbrial-type adhesion domain"/>
    <property type="match status" value="1"/>
</dbReference>